<dbReference type="FunFam" id="3.40.50.300:FF:000016">
    <property type="entry name" value="Oligopeptide ABC transporter ATP-binding component"/>
    <property type="match status" value="1"/>
</dbReference>
<dbReference type="Proteomes" id="UP000063229">
    <property type="component" value="Chromosome"/>
</dbReference>
<dbReference type="InterPro" id="IPR013563">
    <property type="entry name" value="Oligopep_ABC_C"/>
</dbReference>
<keyword evidence="14" id="KW-1185">Reference proteome</keyword>
<dbReference type="InterPro" id="IPR017871">
    <property type="entry name" value="ABC_transporter-like_CS"/>
</dbReference>
<evidence type="ECO:0000256" key="2">
    <source>
        <dbReference type="ARBA" id="ARBA00005417"/>
    </source>
</evidence>
<keyword evidence="4" id="KW-1003">Cell membrane</keyword>
<dbReference type="InterPro" id="IPR027417">
    <property type="entry name" value="P-loop_NTPase"/>
</dbReference>
<dbReference type="GO" id="GO:0005886">
    <property type="term" value="C:plasma membrane"/>
    <property type="evidence" value="ECO:0007669"/>
    <property type="project" value="UniProtKB-SubCell"/>
</dbReference>
<evidence type="ECO:0000256" key="8">
    <source>
        <dbReference type="ARBA" id="ARBA00038852"/>
    </source>
</evidence>
<proteinExistence type="inferred from homology"/>
<gene>
    <name evidence="13" type="ORF">AWM79_13725</name>
</gene>
<comment type="subunit">
    <text evidence="11">The complex is composed of two ATP-binding proteins (DppD and DppF), two transmembrane proteins (DppB and DppC) and a solute-binding protein (DppA1-A5). Five orthologous SBPs (DppA1-A5) are present in P.aeruginosa, which increases the substrate specificity of the DppBCDF transporter.</text>
</comment>
<evidence type="ECO:0000256" key="6">
    <source>
        <dbReference type="ARBA" id="ARBA00022840"/>
    </source>
</evidence>
<dbReference type="OrthoDB" id="9784450at2"/>
<reference evidence="13 14" key="1">
    <citation type="submission" date="2016-01" db="EMBL/GenBank/DDBJ databases">
        <authorList>
            <person name="McClelland M."/>
            <person name="Jain A."/>
            <person name="Saraogi P."/>
            <person name="Mendelson R."/>
            <person name="Westerman R."/>
            <person name="SanMiguel P."/>
            <person name="Csonka L."/>
        </authorList>
    </citation>
    <scope>NUCLEOTIDE SEQUENCE [LARGE SCALE GENOMIC DNA]</scope>
    <source>
        <strain evidence="13 14">NCPPB 2472</strain>
    </source>
</reference>
<dbReference type="STRING" id="46677.AWM79_13725"/>
<keyword evidence="3" id="KW-0813">Transport</keyword>
<dbReference type="Gene3D" id="3.40.50.300">
    <property type="entry name" value="P-loop containing nucleotide triphosphate hydrolases"/>
    <property type="match status" value="1"/>
</dbReference>
<dbReference type="SUPFAM" id="SSF52540">
    <property type="entry name" value="P-loop containing nucleoside triphosphate hydrolases"/>
    <property type="match status" value="1"/>
</dbReference>
<comment type="catalytic activity">
    <reaction evidence="9">
        <text>a dipeptide(out) + ATP + H2O = a dipeptide(in) + ADP + phosphate + H(+)</text>
        <dbReference type="Rhea" id="RHEA:23120"/>
        <dbReference type="ChEBI" id="CHEBI:15377"/>
        <dbReference type="ChEBI" id="CHEBI:15378"/>
        <dbReference type="ChEBI" id="CHEBI:30616"/>
        <dbReference type="ChEBI" id="CHEBI:43474"/>
        <dbReference type="ChEBI" id="CHEBI:90799"/>
        <dbReference type="ChEBI" id="CHEBI:456216"/>
        <dbReference type="EC" id="7.4.2.9"/>
    </reaction>
</comment>
<evidence type="ECO:0000256" key="10">
    <source>
        <dbReference type="ARBA" id="ARBA00058018"/>
    </source>
</evidence>
<dbReference type="EMBL" id="CP014135">
    <property type="protein sequence ID" value="AMB86304.1"/>
    <property type="molecule type" value="Genomic_DNA"/>
</dbReference>
<name>A0A0X1T2M7_PSEAA</name>
<evidence type="ECO:0000313" key="13">
    <source>
        <dbReference type="EMBL" id="AMB86304.1"/>
    </source>
</evidence>
<dbReference type="GO" id="GO:0016887">
    <property type="term" value="F:ATP hydrolysis activity"/>
    <property type="evidence" value="ECO:0007669"/>
    <property type="project" value="InterPro"/>
</dbReference>
<dbReference type="GO" id="GO:0005524">
    <property type="term" value="F:ATP binding"/>
    <property type="evidence" value="ECO:0007669"/>
    <property type="project" value="UniProtKB-KW"/>
</dbReference>
<evidence type="ECO:0000313" key="14">
    <source>
        <dbReference type="Proteomes" id="UP000063229"/>
    </source>
</evidence>
<evidence type="ECO:0000256" key="9">
    <source>
        <dbReference type="ARBA" id="ARBA00047356"/>
    </source>
</evidence>
<dbReference type="RefSeq" id="WP_017132278.1">
    <property type="nucleotide sequence ID" value="NZ_CP014135.1"/>
</dbReference>
<evidence type="ECO:0000256" key="4">
    <source>
        <dbReference type="ARBA" id="ARBA00022475"/>
    </source>
</evidence>
<feature type="domain" description="ABC transporter" evidence="12">
    <location>
        <begin position="3"/>
        <end position="255"/>
    </location>
</feature>
<dbReference type="PANTHER" id="PTHR43297">
    <property type="entry name" value="OLIGOPEPTIDE TRANSPORT ATP-BINDING PROTEIN APPD"/>
    <property type="match status" value="1"/>
</dbReference>
<keyword evidence="5" id="KW-0547">Nucleotide-binding</keyword>
<evidence type="ECO:0000256" key="7">
    <source>
        <dbReference type="ARBA" id="ARBA00023136"/>
    </source>
</evidence>
<evidence type="ECO:0000256" key="1">
    <source>
        <dbReference type="ARBA" id="ARBA00004417"/>
    </source>
</evidence>
<dbReference type="AlphaFoldDB" id="A0A0X1T2M7"/>
<dbReference type="KEGG" id="pagb:AWM79_13725"/>
<accession>A0A0X1T2M7</accession>
<dbReference type="PROSITE" id="PS00211">
    <property type="entry name" value="ABC_TRANSPORTER_1"/>
    <property type="match status" value="1"/>
</dbReference>
<evidence type="ECO:0000256" key="3">
    <source>
        <dbReference type="ARBA" id="ARBA00022448"/>
    </source>
</evidence>
<dbReference type="NCBIfam" id="TIGR01727">
    <property type="entry name" value="oligo_HPY"/>
    <property type="match status" value="1"/>
</dbReference>
<dbReference type="InterPro" id="IPR003593">
    <property type="entry name" value="AAA+_ATPase"/>
</dbReference>
<organism evidence="13 14">
    <name type="scientific">Pseudomonas agarici</name>
    <dbReference type="NCBI Taxonomy" id="46677"/>
    <lineage>
        <taxon>Bacteria</taxon>
        <taxon>Pseudomonadati</taxon>
        <taxon>Pseudomonadota</taxon>
        <taxon>Gammaproteobacteria</taxon>
        <taxon>Pseudomonadales</taxon>
        <taxon>Pseudomonadaceae</taxon>
        <taxon>Pseudomonas</taxon>
    </lineage>
</organism>
<dbReference type="GO" id="GO:0015833">
    <property type="term" value="P:peptide transport"/>
    <property type="evidence" value="ECO:0007669"/>
    <property type="project" value="InterPro"/>
</dbReference>
<dbReference type="InterPro" id="IPR003439">
    <property type="entry name" value="ABC_transporter-like_ATP-bd"/>
</dbReference>
<comment type="similarity">
    <text evidence="2">Belongs to the ABC transporter superfamily.</text>
</comment>
<dbReference type="GO" id="GO:0055085">
    <property type="term" value="P:transmembrane transport"/>
    <property type="evidence" value="ECO:0007669"/>
    <property type="project" value="UniProtKB-ARBA"/>
</dbReference>
<evidence type="ECO:0000256" key="5">
    <source>
        <dbReference type="ARBA" id="ARBA00022741"/>
    </source>
</evidence>
<dbReference type="Pfam" id="PF08352">
    <property type="entry name" value="oligo_HPY"/>
    <property type="match status" value="1"/>
</dbReference>
<dbReference type="PANTHER" id="PTHR43297:SF2">
    <property type="entry name" value="DIPEPTIDE TRANSPORT ATP-BINDING PROTEIN DPPD"/>
    <property type="match status" value="1"/>
</dbReference>
<keyword evidence="6" id="KW-0067">ATP-binding</keyword>
<comment type="subcellular location">
    <subcellularLocation>
        <location evidence="1">Cell inner membrane</location>
        <topology evidence="1">Peripheral membrane protein</topology>
    </subcellularLocation>
</comment>
<dbReference type="SMART" id="SM00382">
    <property type="entry name" value="AAA"/>
    <property type="match status" value="1"/>
</dbReference>
<dbReference type="EC" id="7.4.2.9" evidence="8"/>
<dbReference type="Pfam" id="PF00005">
    <property type="entry name" value="ABC_tran"/>
    <property type="match status" value="1"/>
</dbReference>
<keyword evidence="7" id="KW-0472">Membrane</keyword>
<protein>
    <recommendedName>
        <fullName evidence="8">ABC-type dipeptide transporter</fullName>
        <ecNumber evidence="8">7.4.2.9</ecNumber>
    </recommendedName>
</protein>
<evidence type="ECO:0000256" key="11">
    <source>
        <dbReference type="ARBA" id="ARBA00065473"/>
    </source>
</evidence>
<dbReference type="PROSITE" id="PS50893">
    <property type="entry name" value="ABC_TRANSPORTER_2"/>
    <property type="match status" value="1"/>
</dbReference>
<sequence>MIVSVEKLCIRLPLAGQMRNVVRDLSFTVAAGETLGIVGESGCGKSLTNLALMGLLPAGAEVSAERLDLCGRNLLALSGAGDWRKVRGRCAAMIFQNPMGSLNPVMTIGTQLAEALWLADQEASRATVRETLLALLDQVGILRPAARAEAYPHELSGGMAQRVMIAMALALKPALLIADEPTTALDSTTQWQIMDLLLRLRDEKGMAMMLVSHDIGLVSAYADHVQVMYAGELVEHGPANELLEQPRHPYTRGLISSQPGYVGRARKTLLPAIGGQVPSLDSETIGCRFASRCSSVREQCGAEQTLRRPHGTTNVMVRCNQ</sequence>
<evidence type="ECO:0000259" key="12">
    <source>
        <dbReference type="PROSITE" id="PS50893"/>
    </source>
</evidence>
<comment type="function">
    <text evidence="10">Part of the ABC transporter DppABCDF involved in the uptake of various di/tripeptides. Is also involved in the uptake of phaseolotoxin, a toxic tripeptide inhibiting the enzyme ornithine carbamoyltransferase. Responsible for energy coupling to the transport system.</text>
</comment>
<dbReference type="InterPro" id="IPR050388">
    <property type="entry name" value="ABC_Ni/Peptide_Import"/>
</dbReference>
<dbReference type="CDD" id="cd03257">
    <property type="entry name" value="ABC_NikE_OppD_transporters"/>
    <property type="match status" value="1"/>
</dbReference>